<keyword evidence="3" id="KW-0808">Transferase</keyword>
<dbReference type="PROSITE" id="PS51186">
    <property type="entry name" value="GNAT"/>
    <property type="match status" value="1"/>
</dbReference>
<evidence type="ECO:0000256" key="1">
    <source>
        <dbReference type="SAM" id="MobiDB-lite"/>
    </source>
</evidence>
<dbReference type="SUPFAM" id="SSF55729">
    <property type="entry name" value="Acyl-CoA N-acyltransferases (Nat)"/>
    <property type="match status" value="1"/>
</dbReference>
<dbReference type="Pfam" id="PF00583">
    <property type="entry name" value="Acetyltransf_1"/>
    <property type="match status" value="1"/>
</dbReference>
<dbReference type="InterPro" id="IPR016181">
    <property type="entry name" value="Acyl_CoA_acyltransferase"/>
</dbReference>
<evidence type="ECO:0000313" key="3">
    <source>
        <dbReference type="EMBL" id="NKY21924.1"/>
    </source>
</evidence>
<name>A0A7X6QYA3_9CELL</name>
<keyword evidence="4" id="KW-1185">Reference proteome</keyword>
<dbReference type="RefSeq" id="WP_168629048.1">
    <property type="nucleotide sequence ID" value="NZ_BONL01000002.1"/>
</dbReference>
<dbReference type="Proteomes" id="UP000581206">
    <property type="component" value="Unassembled WGS sequence"/>
</dbReference>
<gene>
    <name evidence="3" type="ORF">HGA03_04520</name>
</gene>
<feature type="domain" description="N-acetyltransferase" evidence="2">
    <location>
        <begin position="3"/>
        <end position="199"/>
    </location>
</feature>
<proteinExistence type="predicted"/>
<dbReference type="PANTHER" id="PTHR42791:SF1">
    <property type="entry name" value="N-ACETYLTRANSFERASE DOMAIN-CONTAINING PROTEIN"/>
    <property type="match status" value="1"/>
</dbReference>
<dbReference type="InterPro" id="IPR052523">
    <property type="entry name" value="Trichothecene_AcTrans"/>
</dbReference>
<dbReference type="Gene3D" id="3.40.630.30">
    <property type="match status" value="1"/>
</dbReference>
<evidence type="ECO:0000259" key="2">
    <source>
        <dbReference type="PROSITE" id="PS51186"/>
    </source>
</evidence>
<dbReference type="InterPro" id="IPR000182">
    <property type="entry name" value="GNAT_dom"/>
</dbReference>
<accession>A0A7X6QYA3</accession>
<organism evidence="3 4">
    <name type="scientific">Cellulomonas denverensis</name>
    <dbReference type="NCBI Taxonomy" id="264297"/>
    <lineage>
        <taxon>Bacteria</taxon>
        <taxon>Bacillati</taxon>
        <taxon>Actinomycetota</taxon>
        <taxon>Actinomycetes</taxon>
        <taxon>Micrococcales</taxon>
        <taxon>Cellulomonadaceae</taxon>
        <taxon>Cellulomonas</taxon>
    </lineage>
</organism>
<sequence>MLTVTAPSRAADLDAAADLLAEGFAADPLIGAVLPGDPDRRRARLARFYRVWLHAPEDGRVIDLARRADGEIVGVAVWHAPGAPEHRASPRLAWRVWRALGSAGSRAWARMERAFAAARPADPHWYLSDVVVSGRARGEGVGSALLGHRLAAADQAGAAAYLEATSPGSRRLYERLGFTARGPIGGLPGDGVPPESMWRDPAGLTRR</sequence>
<reference evidence="3 4" key="1">
    <citation type="submission" date="2020-04" db="EMBL/GenBank/DDBJ databases">
        <title>MicrobeNet Type strains.</title>
        <authorList>
            <person name="Nicholson A.C."/>
        </authorList>
    </citation>
    <scope>NUCLEOTIDE SEQUENCE [LARGE SCALE GENOMIC DNA]</scope>
    <source>
        <strain evidence="3 4">ATCC BAA-788</strain>
    </source>
</reference>
<dbReference type="GO" id="GO:0016747">
    <property type="term" value="F:acyltransferase activity, transferring groups other than amino-acyl groups"/>
    <property type="evidence" value="ECO:0007669"/>
    <property type="project" value="InterPro"/>
</dbReference>
<dbReference type="PANTHER" id="PTHR42791">
    <property type="entry name" value="GNAT FAMILY ACETYLTRANSFERASE"/>
    <property type="match status" value="1"/>
</dbReference>
<dbReference type="AlphaFoldDB" id="A0A7X6QYA3"/>
<dbReference type="EMBL" id="JAAXOX010000002">
    <property type="protein sequence ID" value="NKY21924.1"/>
    <property type="molecule type" value="Genomic_DNA"/>
</dbReference>
<evidence type="ECO:0000313" key="4">
    <source>
        <dbReference type="Proteomes" id="UP000581206"/>
    </source>
</evidence>
<protein>
    <submittedName>
        <fullName evidence="3">GNAT family N-acetyltransferase</fullName>
    </submittedName>
</protein>
<feature type="region of interest" description="Disordered" evidence="1">
    <location>
        <begin position="184"/>
        <end position="207"/>
    </location>
</feature>
<comment type="caution">
    <text evidence="3">The sequence shown here is derived from an EMBL/GenBank/DDBJ whole genome shotgun (WGS) entry which is preliminary data.</text>
</comment>